<dbReference type="InterPro" id="IPR020119">
    <property type="entry name" value="PsdUridine_synth_TruD_CS"/>
</dbReference>
<evidence type="ECO:0000256" key="2">
    <source>
        <dbReference type="ARBA" id="ARBA00022694"/>
    </source>
</evidence>
<dbReference type="Pfam" id="PF01142">
    <property type="entry name" value="TruD"/>
    <property type="match status" value="2"/>
</dbReference>
<feature type="active site" description="Nucleophile" evidence="4">
    <location>
        <position position="79"/>
    </location>
</feature>
<protein>
    <recommendedName>
        <fullName evidence="4">tRNA pseudouridine synthase D</fullName>
        <ecNumber evidence="4">5.4.99.27</ecNumber>
    </recommendedName>
    <alternativeName>
        <fullName evidence="4">tRNA pseudouridine(13) synthase</fullName>
    </alternativeName>
    <alternativeName>
        <fullName evidence="4">tRNA pseudouridylate synthase D</fullName>
    </alternativeName>
    <alternativeName>
        <fullName evidence="4">tRNA-uridine isomerase D</fullName>
    </alternativeName>
</protein>
<evidence type="ECO:0000256" key="4">
    <source>
        <dbReference type="HAMAP-Rule" id="MF_01082"/>
    </source>
</evidence>
<dbReference type="EC" id="5.4.99.27" evidence="4"/>
<dbReference type="EMBL" id="AP025591">
    <property type="protein sequence ID" value="BDG02554.1"/>
    <property type="molecule type" value="Genomic_DNA"/>
</dbReference>
<dbReference type="Gene3D" id="3.30.2350.20">
    <property type="entry name" value="TruD, catalytic domain"/>
    <property type="match status" value="1"/>
</dbReference>
<feature type="domain" description="TRUD" evidence="5">
    <location>
        <begin position="151"/>
        <end position="305"/>
    </location>
</feature>
<evidence type="ECO:0000313" key="7">
    <source>
        <dbReference type="Proteomes" id="UP001162891"/>
    </source>
</evidence>
<gene>
    <name evidence="4 6" type="primary">truD</name>
    <name evidence="6" type="ORF">AMOR_15500</name>
</gene>
<evidence type="ECO:0000259" key="5">
    <source>
        <dbReference type="PROSITE" id="PS50984"/>
    </source>
</evidence>
<dbReference type="PANTHER" id="PTHR47811">
    <property type="entry name" value="TRNA PSEUDOURIDINE SYNTHASE D"/>
    <property type="match status" value="1"/>
</dbReference>
<dbReference type="Gene3D" id="3.30.2340.10">
    <property type="entry name" value="TruD, insertion domain"/>
    <property type="match status" value="1"/>
</dbReference>
<dbReference type="InterPro" id="IPR011760">
    <property type="entry name" value="PsdUridine_synth_TruD_insert"/>
</dbReference>
<accession>A0ABN6MND3</accession>
<dbReference type="InterPro" id="IPR042214">
    <property type="entry name" value="TruD_catalytic"/>
</dbReference>
<keyword evidence="7" id="KW-1185">Reference proteome</keyword>
<dbReference type="PROSITE" id="PS01268">
    <property type="entry name" value="UPF0024"/>
    <property type="match status" value="1"/>
</dbReference>
<evidence type="ECO:0000313" key="6">
    <source>
        <dbReference type="EMBL" id="BDG02554.1"/>
    </source>
</evidence>
<keyword evidence="2 4" id="KW-0819">tRNA processing</keyword>
<evidence type="ECO:0000256" key="1">
    <source>
        <dbReference type="ARBA" id="ARBA00007953"/>
    </source>
</evidence>
<dbReference type="RefSeq" id="WP_248360246.1">
    <property type="nucleotide sequence ID" value="NZ_AP025591.1"/>
</dbReference>
<dbReference type="PROSITE" id="PS50984">
    <property type="entry name" value="TRUD"/>
    <property type="match status" value="1"/>
</dbReference>
<reference evidence="7" key="1">
    <citation type="journal article" date="2022" name="Int. J. Syst. Evol. Microbiol.">
        <title>Anaeromyxobacter oryzae sp. nov., Anaeromyxobacter diazotrophicus sp. nov. and Anaeromyxobacter paludicola sp. nov., isolated from paddy soils.</title>
        <authorList>
            <person name="Itoh H."/>
            <person name="Xu Z."/>
            <person name="Mise K."/>
            <person name="Masuda Y."/>
            <person name="Ushijima N."/>
            <person name="Hayakawa C."/>
            <person name="Shiratori Y."/>
            <person name="Senoo K."/>
        </authorList>
    </citation>
    <scope>NUCLEOTIDE SEQUENCE [LARGE SCALE GENOMIC DNA]</scope>
    <source>
        <strain evidence="7">Red232</strain>
    </source>
</reference>
<dbReference type="Proteomes" id="UP001162891">
    <property type="component" value="Chromosome"/>
</dbReference>
<comment type="similarity">
    <text evidence="1 4">Belongs to the pseudouridine synthase TruD family.</text>
</comment>
<sequence>MTAALPFVTLDLPGSGGALRASPEDFRVDEVPAYLPSGAGPHLYVRVEKRGRTTRDVLRHLAGVLGVPERDAGYAGLKDKEAVTTQWLSFPLAKEPDPAALAAPGISVLELSRHANKLRPGHVRSNRFVLAVRGGDLARARACAEALAARGLPNFFGPQRFGAEGRNAAVGRALLRGERTAETGRAVRDRFLKRLSISAYQAELFNRWLVARLHDGLFGTALAGDVLKKLDTGGLFTCEDPATDTARVVRFEVSPAGPMFGHKLRAAAGEALAREERLLAEEGIALADFARGGGEAEGTRRAARLRVEVALEPLEDGEGYRARFELPKGSYATVVMRELMKAEGTLPEPDEA</sequence>
<name>A0ABN6MND3_9BACT</name>
<dbReference type="InterPro" id="IPR001656">
    <property type="entry name" value="PsdUridine_synth_TruD"/>
</dbReference>
<organism evidence="6 7">
    <name type="scientific">Anaeromyxobacter oryzae</name>
    <dbReference type="NCBI Taxonomy" id="2918170"/>
    <lineage>
        <taxon>Bacteria</taxon>
        <taxon>Pseudomonadati</taxon>
        <taxon>Myxococcota</taxon>
        <taxon>Myxococcia</taxon>
        <taxon>Myxococcales</taxon>
        <taxon>Cystobacterineae</taxon>
        <taxon>Anaeromyxobacteraceae</taxon>
        <taxon>Anaeromyxobacter</taxon>
    </lineage>
</organism>
<keyword evidence="3 4" id="KW-0413">Isomerase</keyword>
<dbReference type="PANTHER" id="PTHR47811:SF1">
    <property type="entry name" value="TRNA PSEUDOURIDINE SYNTHASE D"/>
    <property type="match status" value="1"/>
</dbReference>
<comment type="function">
    <text evidence="4">Responsible for synthesis of pseudouridine from uracil-13 in transfer RNAs.</text>
</comment>
<dbReference type="SUPFAM" id="SSF55120">
    <property type="entry name" value="Pseudouridine synthase"/>
    <property type="match status" value="1"/>
</dbReference>
<dbReference type="InterPro" id="IPR020103">
    <property type="entry name" value="PsdUridine_synth_cat_dom_sf"/>
</dbReference>
<evidence type="ECO:0000256" key="3">
    <source>
        <dbReference type="ARBA" id="ARBA00023235"/>
    </source>
</evidence>
<dbReference type="HAMAP" id="MF_01082">
    <property type="entry name" value="TruD"/>
    <property type="match status" value="1"/>
</dbReference>
<dbReference type="InterPro" id="IPR050170">
    <property type="entry name" value="TruD_pseudoU_synthase"/>
</dbReference>
<dbReference type="InterPro" id="IPR043165">
    <property type="entry name" value="TruD_insert_sf"/>
</dbReference>
<proteinExistence type="inferred from homology"/>
<comment type="catalytic activity">
    <reaction evidence="4">
        <text>uridine(13) in tRNA = pseudouridine(13) in tRNA</text>
        <dbReference type="Rhea" id="RHEA:42540"/>
        <dbReference type="Rhea" id="RHEA-COMP:10105"/>
        <dbReference type="Rhea" id="RHEA-COMP:10106"/>
        <dbReference type="ChEBI" id="CHEBI:65314"/>
        <dbReference type="ChEBI" id="CHEBI:65315"/>
        <dbReference type="EC" id="5.4.99.27"/>
    </reaction>
</comment>